<dbReference type="InterPro" id="IPR027267">
    <property type="entry name" value="AH/BAR_dom_sf"/>
</dbReference>
<organism evidence="2 3">
    <name type="scientific">Reticulomyxa filosa</name>
    <dbReference type="NCBI Taxonomy" id="46433"/>
    <lineage>
        <taxon>Eukaryota</taxon>
        <taxon>Sar</taxon>
        <taxon>Rhizaria</taxon>
        <taxon>Retaria</taxon>
        <taxon>Foraminifera</taxon>
        <taxon>Monothalamids</taxon>
        <taxon>Reticulomyxidae</taxon>
        <taxon>Reticulomyxa</taxon>
    </lineage>
</organism>
<dbReference type="Proteomes" id="UP000023152">
    <property type="component" value="Unassembled WGS sequence"/>
</dbReference>
<evidence type="ECO:0000313" key="3">
    <source>
        <dbReference type="Proteomes" id="UP000023152"/>
    </source>
</evidence>
<sequence length="156" mass="18127">MFQGVWQTVIQNEESIINEHESLAKSLKQLGEEMNSLYLLHKSDSDDLNKKLEKAIKSNATSQKEFDKLSSDLEVLKKEISQLEMSISKVSRSDGTTETNMKNVKRLQHCKEEKKNLEEKHMTSSETHFHLLNQNQKIIAKCIQDFLKKEIDHIQL</sequence>
<evidence type="ECO:0000256" key="1">
    <source>
        <dbReference type="SAM" id="Coils"/>
    </source>
</evidence>
<reference evidence="2 3" key="1">
    <citation type="journal article" date="2013" name="Curr. Biol.">
        <title>The Genome of the Foraminiferan Reticulomyxa filosa.</title>
        <authorList>
            <person name="Glockner G."/>
            <person name="Hulsmann N."/>
            <person name="Schleicher M."/>
            <person name="Noegel A.A."/>
            <person name="Eichinger L."/>
            <person name="Gallinger C."/>
            <person name="Pawlowski J."/>
            <person name="Sierra R."/>
            <person name="Euteneuer U."/>
            <person name="Pillet L."/>
            <person name="Moustafa A."/>
            <person name="Platzer M."/>
            <person name="Groth M."/>
            <person name="Szafranski K."/>
            <person name="Schliwa M."/>
        </authorList>
    </citation>
    <scope>NUCLEOTIDE SEQUENCE [LARGE SCALE GENOMIC DNA]</scope>
</reference>
<feature type="coiled-coil region" evidence="1">
    <location>
        <begin position="59"/>
        <end position="127"/>
    </location>
</feature>
<comment type="caution">
    <text evidence="2">The sequence shown here is derived from an EMBL/GenBank/DDBJ whole genome shotgun (WGS) entry which is preliminary data.</text>
</comment>
<evidence type="ECO:0000313" key="2">
    <source>
        <dbReference type="EMBL" id="ETO04201.1"/>
    </source>
</evidence>
<feature type="non-terminal residue" evidence="2">
    <location>
        <position position="156"/>
    </location>
</feature>
<dbReference type="AlphaFoldDB" id="X6LS24"/>
<name>X6LS24_RETFI</name>
<protein>
    <submittedName>
        <fullName evidence="2">Viral A-type inclusion protein</fullName>
    </submittedName>
</protein>
<keyword evidence="1" id="KW-0175">Coiled coil</keyword>
<proteinExistence type="predicted"/>
<dbReference type="Gene3D" id="1.20.1270.60">
    <property type="entry name" value="Arfaptin homology (AH) domain/BAR domain"/>
    <property type="match status" value="1"/>
</dbReference>
<gene>
    <name evidence="2" type="ORF">RFI_33192</name>
</gene>
<dbReference type="EMBL" id="ASPP01029692">
    <property type="protein sequence ID" value="ETO04201.1"/>
    <property type="molecule type" value="Genomic_DNA"/>
</dbReference>
<dbReference type="SUPFAM" id="SSF103657">
    <property type="entry name" value="BAR/IMD domain-like"/>
    <property type="match status" value="1"/>
</dbReference>
<accession>X6LS24</accession>
<keyword evidence="3" id="KW-1185">Reference proteome</keyword>